<evidence type="ECO:0000313" key="3">
    <source>
        <dbReference type="EMBL" id="MBA4494888.1"/>
    </source>
</evidence>
<sequence>MMISFMLMMPGMIQAQTNDLQTPQEAAPVKRQLRAVWIASVVNIDWPSKIVLTKEQQQTEFINILDKSKAMGMNAVIVQIRPTADAFYRSNINPWSKYLTGKQGQDPGYDPLAFMLEEAHKRNLEFHAWFNPYRVSMDTRIEDLVPNHPARLHPDWVIPYGGKLYYNPGIPEAKEHIIESVMEVVKNYDIDAVHFDDYFYPYPVSGQEFADEAAYQKYGAALFPDKADWRRHNVNTLVGELSAAIKQEKPYVKFGISPFGIWRNKSTDPTGSETNGLQSYDAVYADTRTWIREGWIDYVTPQIYWNFGYPPAAYEKLVSWWSNEVKGRNTHLYVGQAAYKIDTSTPPEWKNPEEMPNQLKYNLLFPEVKGSIFFSFKDLNRNPLGIKDRLANDLYKYPALVPTMPWLDSQPPKKPKLKAAHRSREGVKIYWRDHNRNDSAYFVVYRFEGNKVLDIGDSKYLLATVRKTNGVFQSFTDKTAEPGKKYTYVITAADRLHNESAISNQITLKVK</sequence>
<dbReference type="AlphaFoldDB" id="A0A7W1WRT3"/>
<gene>
    <name evidence="3" type="ORF">H1191_11270</name>
</gene>
<dbReference type="InterPro" id="IPR003790">
    <property type="entry name" value="GHL10"/>
</dbReference>
<dbReference type="PANTHER" id="PTHR43405:SF1">
    <property type="entry name" value="GLYCOSYL HYDROLASE DIGH"/>
    <property type="match status" value="1"/>
</dbReference>
<dbReference type="GO" id="GO:0016787">
    <property type="term" value="F:hydrolase activity"/>
    <property type="evidence" value="ECO:0007669"/>
    <property type="project" value="UniProtKB-KW"/>
</dbReference>
<accession>A0A7W1WRT3</accession>
<evidence type="ECO:0000259" key="2">
    <source>
        <dbReference type="Pfam" id="PF02638"/>
    </source>
</evidence>
<organism evidence="3 4">
    <name type="scientific">Paenactinomyces guangxiensis</name>
    <dbReference type="NCBI Taxonomy" id="1490290"/>
    <lineage>
        <taxon>Bacteria</taxon>
        <taxon>Bacillati</taxon>
        <taxon>Bacillota</taxon>
        <taxon>Bacilli</taxon>
        <taxon>Bacillales</taxon>
        <taxon>Thermoactinomycetaceae</taxon>
        <taxon>Paenactinomyces</taxon>
    </lineage>
</organism>
<dbReference type="EMBL" id="JACEIQ010000010">
    <property type="protein sequence ID" value="MBA4494888.1"/>
    <property type="molecule type" value="Genomic_DNA"/>
</dbReference>
<dbReference type="PANTHER" id="PTHR43405">
    <property type="entry name" value="GLYCOSYL HYDROLASE DIGH"/>
    <property type="match status" value="1"/>
</dbReference>
<keyword evidence="3" id="KW-0378">Hydrolase</keyword>
<dbReference type="Pfam" id="PF02638">
    <property type="entry name" value="GHL10"/>
    <property type="match status" value="1"/>
</dbReference>
<dbReference type="Proteomes" id="UP000535491">
    <property type="component" value="Unassembled WGS sequence"/>
</dbReference>
<name>A0A7W1WRT3_9BACL</name>
<dbReference type="InterPro" id="IPR017853">
    <property type="entry name" value="GH"/>
</dbReference>
<dbReference type="RefSeq" id="WP_181752165.1">
    <property type="nucleotide sequence ID" value="NZ_JACEIQ010000010.1"/>
</dbReference>
<feature type="domain" description="Glycosyl hydrolase-like 10" evidence="2">
    <location>
        <begin position="32"/>
        <end position="345"/>
    </location>
</feature>
<comment type="caution">
    <text evidence="3">The sequence shown here is derived from an EMBL/GenBank/DDBJ whole genome shotgun (WGS) entry which is preliminary data.</text>
</comment>
<dbReference type="InterPro" id="IPR052177">
    <property type="entry name" value="Divisome_Glycosyl_Hydrolase"/>
</dbReference>
<reference evidence="3 4" key="1">
    <citation type="submission" date="2020-07" db="EMBL/GenBank/DDBJ databases">
        <authorList>
            <person name="Feng H."/>
        </authorList>
    </citation>
    <scope>NUCLEOTIDE SEQUENCE [LARGE SCALE GENOMIC DNA]</scope>
    <source>
        <strain evidence="4">s-10</strain>
    </source>
</reference>
<evidence type="ECO:0000313" key="4">
    <source>
        <dbReference type="Proteomes" id="UP000535491"/>
    </source>
</evidence>
<proteinExistence type="predicted"/>
<evidence type="ECO:0000256" key="1">
    <source>
        <dbReference type="ARBA" id="ARBA00022729"/>
    </source>
</evidence>
<protein>
    <submittedName>
        <fullName evidence="3">Family 10 glycosylhydrolase</fullName>
    </submittedName>
</protein>
<keyword evidence="1" id="KW-0732">Signal</keyword>
<dbReference type="Gene3D" id="2.60.40.10">
    <property type="entry name" value="Immunoglobulins"/>
    <property type="match status" value="1"/>
</dbReference>
<dbReference type="SUPFAM" id="SSF51445">
    <property type="entry name" value="(Trans)glycosidases"/>
    <property type="match status" value="1"/>
</dbReference>
<dbReference type="Gene3D" id="3.20.20.80">
    <property type="entry name" value="Glycosidases"/>
    <property type="match status" value="1"/>
</dbReference>
<keyword evidence="4" id="KW-1185">Reference proteome</keyword>
<dbReference type="InterPro" id="IPR013783">
    <property type="entry name" value="Ig-like_fold"/>
</dbReference>